<dbReference type="GO" id="GO:0008081">
    <property type="term" value="F:phosphoric diester hydrolase activity"/>
    <property type="evidence" value="ECO:0007669"/>
    <property type="project" value="InterPro"/>
</dbReference>
<keyword evidence="3" id="KW-1185">Reference proteome</keyword>
<comment type="caution">
    <text evidence="2">The sequence shown here is derived from an EMBL/GenBank/DDBJ whole genome shotgun (WGS) entry which is preliminary data.</text>
</comment>
<dbReference type="RefSeq" id="WP_165566323.1">
    <property type="nucleotide sequence ID" value="NZ_SAYU02000012.1"/>
</dbReference>
<dbReference type="PROSITE" id="PS51704">
    <property type="entry name" value="GP_PDE"/>
    <property type="match status" value="1"/>
</dbReference>
<dbReference type="Gene3D" id="3.20.20.190">
    <property type="entry name" value="Phosphatidylinositol (PI) phosphodiesterase"/>
    <property type="match status" value="1"/>
</dbReference>
<evidence type="ECO:0000259" key="1">
    <source>
        <dbReference type="PROSITE" id="PS51704"/>
    </source>
</evidence>
<dbReference type="InterPro" id="IPR017946">
    <property type="entry name" value="PLC-like_Pdiesterase_TIM-brl"/>
</dbReference>
<dbReference type="AlphaFoldDB" id="A0A8T6R448"/>
<evidence type="ECO:0000313" key="3">
    <source>
        <dbReference type="Proteomes" id="UP000287866"/>
    </source>
</evidence>
<proteinExistence type="predicted"/>
<dbReference type="Proteomes" id="UP000287866">
    <property type="component" value="Unassembled WGS sequence"/>
</dbReference>
<dbReference type="SUPFAM" id="SSF51695">
    <property type="entry name" value="PLC-like phosphodiesterases"/>
    <property type="match status" value="1"/>
</dbReference>
<dbReference type="PANTHER" id="PTHR43805">
    <property type="entry name" value="GLYCEROPHOSPHORYL DIESTER PHOSPHODIESTERASE"/>
    <property type="match status" value="1"/>
</dbReference>
<dbReference type="GO" id="GO:0006629">
    <property type="term" value="P:lipid metabolic process"/>
    <property type="evidence" value="ECO:0007669"/>
    <property type="project" value="InterPro"/>
</dbReference>
<gene>
    <name evidence="2" type="ORF">EPD83_005670</name>
</gene>
<dbReference type="InterPro" id="IPR030395">
    <property type="entry name" value="GP_PDE_dom"/>
</dbReference>
<sequence length="272" mass="28693">MRAADVPYLAGDGPVGLAHRGGPGLAANAGVENTLAAFGRAVALGYRYLETDVHVTADGHVVAFHDDVLDRVTDARGRIADLPWSRVREARVAGTEPVPLLADLLTAFPDTFVNIDVKADAALEPTLAVLRAHDALARVCLGSFSERRIRAARRALGPRVATAAGPVGVALLRFSPGPLAHLLHTPAPVLQIPAEHVVAGRRVALVTPGLVRRAHALGKHVHVWFHAGAREDAAEFHRLLDLGVDGLVADRIDVLAAVLAERGHPLAPRSAV</sequence>
<reference evidence="2" key="1">
    <citation type="submission" date="2020-03" db="EMBL/GenBank/DDBJ databases">
        <title>Phycicoccus flavus sp. nov., a novel endophytic actinobacterium isolated from branch of Kandelia candel.</title>
        <authorList>
            <person name="Tuo L."/>
        </authorList>
    </citation>
    <scope>NUCLEOTIDE SEQUENCE</scope>
    <source>
        <strain evidence="2">CMS6Z-2</strain>
    </source>
</reference>
<dbReference type="Pfam" id="PF03009">
    <property type="entry name" value="GDPD"/>
    <property type="match status" value="1"/>
</dbReference>
<feature type="domain" description="GP-PDE" evidence="1">
    <location>
        <begin position="14"/>
        <end position="259"/>
    </location>
</feature>
<dbReference type="PANTHER" id="PTHR43805:SF1">
    <property type="entry name" value="GP-PDE DOMAIN-CONTAINING PROTEIN"/>
    <property type="match status" value="1"/>
</dbReference>
<organism evidence="2 3">
    <name type="scientific">Phycicoccus flavus</name>
    <dbReference type="NCBI Taxonomy" id="2502783"/>
    <lineage>
        <taxon>Bacteria</taxon>
        <taxon>Bacillati</taxon>
        <taxon>Actinomycetota</taxon>
        <taxon>Actinomycetes</taxon>
        <taxon>Micrococcales</taxon>
        <taxon>Intrasporangiaceae</taxon>
        <taxon>Phycicoccus</taxon>
    </lineage>
</organism>
<evidence type="ECO:0000313" key="2">
    <source>
        <dbReference type="EMBL" id="NHA67545.1"/>
    </source>
</evidence>
<protein>
    <submittedName>
        <fullName evidence="2">Glycerophosphodiester phosphodiesterase</fullName>
    </submittedName>
</protein>
<name>A0A8T6R448_9MICO</name>
<accession>A0A8T6R448</accession>
<dbReference type="EMBL" id="SAYU02000012">
    <property type="protein sequence ID" value="NHA67545.1"/>
    <property type="molecule type" value="Genomic_DNA"/>
</dbReference>